<dbReference type="InterPro" id="IPR036291">
    <property type="entry name" value="NAD(P)-bd_dom_sf"/>
</dbReference>
<dbReference type="SUPFAM" id="SSF51735">
    <property type="entry name" value="NAD(P)-binding Rossmann-fold domains"/>
    <property type="match status" value="1"/>
</dbReference>
<gene>
    <name evidence="2" type="primary">gfo_2</name>
    <name evidence="2" type="ORF">NCTC12126_02826</name>
</gene>
<dbReference type="Proteomes" id="UP000351155">
    <property type="component" value="Unassembled WGS sequence"/>
</dbReference>
<dbReference type="AlphaFoldDB" id="A0A484XV85"/>
<evidence type="ECO:0000259" key="1">
    <source>
        <dbReference type="Pfam" id="PF01408"/>
    </source>
</evidence>
<protein>
    <submittedName>
        <fullName evidence="2">Glucose--fructose oxidoreductase</fullName>
    </submittedName>
</protein>
<proteinExistence type="predicted"/>
<dbReference type="GO" id="GO:0000166">
    <property type="term" value="F:nucleotide binding"/>
    <property type="evidence" value="ECO:0007669"/>
    <property type="project" value="InterPro"/>
</dbReference>
<dbReference type="Pfam" id="PF01408">
    <property type="entry name" value="GFO_IDH_MocA"/>
    <property type="match status" value="1"/>
</dbReference>
<dbReference type="Gene3D" id="3.40.50.720">
    <property type="entry name" value="NAD(P)-binding Rossmann-like Domain"/>
    <property type="match status" value="1"/>
</dbReference>
<evidence type="ECO:0000313" key="3">
    <source>
        <dbReference type="Proteomes" id="UP000351155"/>
    </source>
</evidence>
<organism evidence="2 3">
    <name type="scientific">Enterobacter cancerogenus</name>
    <dbReference type="NCBI Taxonomy" id="69218"/>
    <lineage>
        <taxon>Bacteria</taxon>
        <taxon>Pseudomonadati</taxon>
        <taxon>Pseudomonadota</taxon>
        <taxon>Gammaproteobacteria</taxon>
        <taxon>Enterobacterales</taxon>
        <taxon>Enterobacteriaceae</taxon>
        <taxon>Enterobacter</taxon>
        <taxon>Enterobacter cloacae complex</taxon>
    </lineage>
</organism>
<name>A0A484XV85_9ENTR</name>
<sequence>MINVAIVGTGNISHNHIQGYLQFGSRCRIVALVDIYPDKAHEKKVRYGLTDARVYESHRQMLEFEPNLDIVDVCTPALRACRD</sequence>
<reference evidence="2 3" key="1">
    <citation type="submission" date="2019-03" db="EMBL/GenBank/DDBJ databases">
        <authorList>
            <consortium name="Pathogen Informatics"/>
        </authorList>
    </citation>
    <scope>NUCLEOTIDE SEQUENCE [LARGE SCALE GENOMIC DNA]</scope>
    <source>
        <strain evidence="2 3">NCTC12126</strain>
    </source>
</reference>
<dbReference type="InterPro" id="IPR000683">
    <property type="entry name" value="Gfo/Idh/MocA-like_OxRdtase_N"/>
</dbReference>
<dbReference type="EMBL" id="CAADIW010000022">
    <property type="protein sequence ID" value="VFS27724.1"/>
    <property type="molecule type" value="Genomic_DNA"/>
</dbReference>
<feature type="domain" description="Gfo/Idh/MocA-like oxidoreductase N-terminal" evidence="1">
    <location>
        <begin position="2"/>
        <end position="77"/>
    </location>
</feature>
<evidence type="ECO:0000313" key="2">
    <source>
        <dbReference type="EMBL" id="VFS27724.1"/>
    </source>
</evidence>
<accession>A0A484XV85</accession>